<sequence>MRYFIAVLFLCIPNLPAQTTEFSFDPTVSGGSFAMEYDSSGIGHALVIEQESLTTNLVYFTYSGDAWTEEGVVSTASGQGMIIGVDLEIAPDRSLHASFIDDRGINYATLAEGASNWQTEMIESNSLLPQVSELGAEALSIFRTSIVLSNGSPRVAFNFLDSAGGSSTLGSIRYAYLDANAWQVEDVPDTENTFLPVLANESLPVAGFVLGTRGPSIAYVRGDEVFVRERSNGFGSSAPGWLAPQYVDDIVTASGGILLSLPQGGLGFEIRDRVLHLALFSYDEEDELGLYYHNWRVGLTLNGQEVIKRREEIEAPALHSGSSSVDQLAMDINPQGNPVILRTMSIGGFIGSQQSISLNERVGQSDWNTSLLTDFNVPVASRAKISIGPLGGAMALLVDDDAQSDDSKLFAYDVSDNSWIASDVSDRAELATDGEMITIVSDRRGGVATTSLLNGLFLQLNYISPTNGQLSSHAFTLDFENGSTGQQILDLQSCAVGSDRHVLAAQTSSSAGARVVLSLFEGSQFIQAQSYPLPSSNSAFAITSTGSGLILATFGNGNAEFTQIGADLSDQGLLAVPSFIPGSLREVTFASRSGALAVVGDLAGELTGYFVNASGETAVNSLGSLGAGGIASGYDVEVSESGISYLVAYVDDGDLTLGRSRAVFGAPQSGAIDLAQIETSVANTAVELSLTAVNEIHLLSQNLSSLITSVSLRKYSEFSTAIESNLISERELTLDGLASQPSSTLSLVTASDSLGYPVFLHRIDRVSSTSAPVPEAYIYRSLLALDQDGDGMPFLHELAAGFEPSVRNAASTPTLDLYRPINEATDRLTFRRVPGPALADSRSLTVGSFRYQAERSSNLQTFSPTPFPFAKSYPEENGQILGIPASDGHLQNVDFKQSLGSSSFGFYQVKVSAR</sequence>
<evidence type="ECO:0000256" key="1">
    <source>
        <dbReference type="SAM" id="SignalP"/>
    </source>
</evidence>
<protein>
    <submittedName>
        <fullName evidence="2">Uncharacterized protein</fullName>
    </submittedName>
</protein>
<dbReference type="AlphaFoldDB" id="A0A918WK60"/>
<reference evidence="2" key="2">
    <citation type="submission" date="2020-09" db="EMBL/GenBank/DDBJ databases">
        <authorList>
            <person name="Sun Q."/>
            <person name="Kim S."/>
        </authorList>
    </citation>
    <scope>NUCLEOTIDE SEQUENCE</scope>
    <source>
        <strain evidence="2">KCTC 12988</strain>
    </source>
</reference>
<dbReference type="Proteomes" id="UP000644507">
    <property type="component" value="Unassembled WGS sequence"/>
</dbReference>
<keyword evidence="3" id="KW-1185">Reference proteome</keyword>
<reference evidence="2" key="1">
    <citation type="journal article" date="2014" name="Int. J. Syst. Evol. Microbiol.">
        <title>Complete genome sequence of Corynebacterium casei LMG S-19264T (=DSM 44701T), isolated from a smear-ripened cheese.</title>
        <authorList>
            <consortium name="US DOE Joint Genome Institute (JGI-PGF)"/>
            <person name="Walter F."/>
            <person name="Albersmeier A."/>
            <person name="Kalinowski J."/>
            <person name="Ruckert C."/>
        </authorList>
    </citation>
    <scope>NUCLEOTIDE SEQUENCE</scope>
    <source>
        <strain evidence="2">KCTC 12988</strain>
    </source>
</reference>
<organism evidence="2 3">
    <name type="scientific">Roseibacillus persicicus</name>
    <dbReference type="NCBI Taxonomy" id="454148"/>
    <lineage>
        <taxon>Bacteria</taxon>
        <taxon>Pseudomonadati</taxon>
        <taxon>Verrucomicrobiota</taxon>
        <taxon>Verrucomicrobiia</taxon>
        <taxon>Verrucomicrobiales</taxon>
        <taxon>Verrucomicrobiaceae</taxon>
        <taxon>Roseibacillus</taxon>
    </lineage>
</organism>
<evidence type="ECO:0000313" key="2">
    <source>
        <dbReference type="EMBL" id="GHC54911.1"/>
    </source>
</evidence>
<accession>A0A918WK60</accession>
<feature type="chain" id="PRO_5036719531" evidence="1">
    <location>
        <begin position="20"/>
        <end position="914"/>
    </location>
</feature>
<name>A0A918WK60_9BACT</name>
<feature type="signal peptide" evidence="1">
    <location>
        <begin position="1"/>
        <end position="19"/>
    </location>
</feature>
<gene>
    <name evidence="2" type="ORF">GCM10007100_21860</name>
</gene>
<keyword evidence="1" id="KW-0732">Signal</keyword>
<comment type="caution">
    <text evidence="2">The sequence shown here is derived from an EMBL/GenBank/DDBJ whole genome shotgun (WGS) entry which is preliminary data.</text>
</comment>
<evidence type="ECO:0000313" key="3">
    <source>
        <dbReference type="Proteomes" id="UP000644507"/>
    </source>
</evidence>
<dbReference type="EMBL" id="BMXI01000008">
    <property type="protein sequence ID" value="GHC54911.1"/>
    <property type="molecule type" value="Genomic_DNA"/>
</dbReference>
<dbReference type="RefSeq" id="WP_189569983.1">
    <property type="nucleotide sequence ID" value="NZ_BMXI01000008.1"/>
</dbReference>
<proteinExistence type="predicted"/>